<evidence type="ECO:0000256" key="1">
    <source>
        <dbReference type="SAM" id="MobiDB-lite"/>
    </source>
</evidence>
<proteinExistence type="predicted"/>
<feature type="compositionally biased region" description="Basic and acidic residues" evidence="1">
    <location>
        <begin position="35"/>
        <end position="47"/>
    </location>
</feature>
<dbReference type="Proteomes" id="UP000076761">
    <property type="component" value="Unassembled WGS sequence"/>
</dbReference>
<evidence type="ECO:0000313" key="3">
    <source>
        <dbReference type="Proteomes" id="UP000076761"/>
    </source>
</evidence>
<dbReference type="AlphaFoldDB" id="A0A165N5H9"/>
<name>A0A165N5H9_9AGAM</name>
<reference evidence="2 3" key="1">
    <citation type="journal article" date="2016" name="Mol. Biol. Evol.">
        <title>Comparative Genomics of Early-Diverging Mushroom-Forming Fungi Provides Insights into the Origins of Lignocellulose Decay Capabilities.</title>
        <authorList>
            <person name="Nagy L.G."/>
            <person name="Riley R."/>
            <person name="Tritt A."/>
            <person name="Adam C."/>
            <person name="Daum C."/>
            <person name="Floudas D."/>
            <person name="Sun H."/>
            <person name="Yadav J.S."/>
            <person name="Pangilinan J."/>
            <person name="Larsson K.H."/>
            <person name="Matsuura K."/>
            <person name="Barry K."/>
            <person name="Labutti K."/>
            <person name="Kuo R."/>
            <person name="Ohm R.A."/>
            <person name="Bhattacharya S.S."/>
            <person name="Shirouzu T."/>
            <person name="Yoshinaga Y."/>
            <person name="Martin F.M."/>
            <person name="Grigoriev I.V."/>
            <person name="Hibbett D.S."/>
        </authorList>
    </citation>
    <scope>NUCLEOTIDE SEQUENCE [LARGE SCALE GENOMIC DNA]</scope>
    <source>
        <strain evidence="2 3">HHB14362 ss-1</strain>
    </source>
</reference>
<accession>A0A165N5H9</accession>
<sequence>MDIHTVDPQPVIRAPAYRTGSIRCGGARCGGKMQSRVDRTNSGKSEEDLVWDQCDG</sequence>
<gene>
    <name evidence="2" type="ORF">NEOLEDRAFT_1142383</name>
</gene>
<dbReference type="InParanoid" id="A0A165N5H9"/>
<dbReference type="EMBL" id="KV425647">
    <property type="protein sequence ID" value="KZT19205.1"/>
    <property type="molecule type" value="Genomic_DNA"/>
</dbReference>
<protein>
    <submittedName>
        <fullName evidence="2">Uncharacterized protein</fullName>
    </submittedName>
</protein>
<organism evidence="2 3">
    <name type="scientific">Neolentinus lepideus HHB14362 ss-1</name>
    <dbReference type="NCBI Taxonomy" id="1314782"/>
    <lineage>
        <taxon>Eukaryota</taxon>
        <taxon>Fungi</taxon>
        <taxon>Dikarya</taxon>
        <taxon>Basidiomycota</taxon>
        <taxon>Agaricomycotina</taxon>
        <taxon>Agaricomycetes</taxon>
        <taxon>Gloeophyllales</taxon>
        <taxon>Gloeophyllaceae</taxon>
        <taxon>Neolentinus</taxon>
    </lineage>
</organism>
<keyword evidence="3" id="KW-1185">Reference proteome</keyword>
<evidence type="ECO:0000313" key="2">
    <source>
        <dbReference type="EMBL" id="KZT19205.1"/>
    </source>
</evidence>
<feature type="region of interest" description="Disordered" evidence="1">
    <location>
        <begin position="33"/>
        <end position="56"/>
    </location>
</feature>